<gene>
    <name evidence="4" type="ORF">FUT82_13900</name>
</gene>
<dbReference type="PIRSF" id="PIRSF037663">
    <property type="entry name" value="Acetyltransf_GNAT_prd"/>
    <property type="match status" value="1"/>
</dbReference>
<dbReference type="Pfam" id="PF00583">
    <property type="entry name" value="Acetyltransf_1"/>
    <property type="match status" value="1"/>
</dbReference>
<reference evidence="4 5" key="1">
    <citation type="submission" date="2019-08" db="EMBL/GenBank/DDBJ databases">
        <authorList>
            <person name="Kuhnert P."/>
        </authorList>
    </citation>
    <scope>NUCLEOTIDE SEQUENCE [LARGE SCALE GENOMIC DNA]</scope>
    <source>
        <strain evidence="4 5">B36.5</strain>
    </source>
</reference>
<dbReference type="PANTHER" id="PTHR43877">
    <property type="entry name" value="AMINOALKYLPHOSPHONATE N-ACETYLTRANSFERASE-RELATED-RELATED"/>
    <property type="match status" value="1"/>
</dbReference>
<keyword evidence="2" id="KW-0012">Acyltransferase</keyword>
<dbReference type="GO" id="GO:0016747">
    <property type="term" value="F:acyltransferase activity, transferring groups other than amino-acyl groups"/>
    <property type="evidence" value="ECO:0007669"/>
    <property type="project" value="InterPro"/>
</dbReference>
<evidence type="ECO:0000259" key="3">
    <source>
        <dbReference type="PROSITE" id="PS51186"/>
    </source>
</evidence>
<accession>A0AAE6IVM3</accession>
<dbReference type="AlphaFoldDB" id="A0AAE6IVM3"/>
<keyword evidence="1" id="KW-0808">Transferase</keyword>
<dbReference type="EMBL" id="CP042817">
    <property type="protein sequence ID" value="QEJ98973.1"/>
    <property type="molecule type" value="Genomic_DNA"/>
</dbReference>
<evidence type="ECO:0000313" key="5">
    <source>
        <dbReference type="Proteomes" id="UP000323594"/>
    </source>
</evidence>
<dbReference type="InterPro" id="IPR000182">
    <property type="entry name" value="GNAT_dom"/>
</dbReference>
<sequence>MTIRECKASDAEPIFFLNRDELGYDFYLEGTKENIEKILQRDTDKIFVAEDEGKIVGYVHANNYELLFSAPMKNIMSIAVSPKHRGKGIGRKLLAAIEDWAKKTGAHGIRLVSSSSRTDAHRFYQSCGYEKTKEQFNLKKLF</sequence>
<dbReference type="InterPro" id="IPR050832">
    <property type="entry name" value="Bact_Acetyltransf"/>
</dbReference>
<proteinExistence type="predicted"/>
<dbReference type="PANTHER" id="PTHR43877:SF2">
    <property type="entry name" value="AMINOALKYLPHOSPHONATE N-ACETYLTRANSFERASE-RELATED"/>
    <property type="match status" value="1"/>
</dbReference>
<organism evidence="4 5">
    <name type="scientific">Treponema phagedenis</name>
    <dbReference type="NCBI Taxonomy" id="162"/>
    <lineage>
        <taxon>Bacteria</taxon>
        <taxon>Pseudomonadati</taxon>
        <taxon>Spirochaetota</taxon>
        <taxon>Spirochaetia</taxon>
        <taxon>Spirochaetales</taxon>
        <taxon>Treponemataceae</taxon>
        <taxon>Treponema</taxon>
    </lineage>
</organism>
<dbReference type="RefSeq" id="WP_024753083.1">
    <property type="nucleotide sequence ID" value="NZ_CP042813.1"/>
</dbReference>
<evidence type="ECO:0000313" key="4">
    <source>
        <dbReference type="EMBL" id="QEJ98973.1"/>
    </source>
</evidence>
<feature type="domain" description="N-acetyltransferase" evidence="3">
    <location>
        <begin position="1"/>
        <end position="142"/>
    </location>
</feature>
<dbReference type="InterPro" id="IPR017255">
    <property type="entry name" value="AcTrfase_GNAT_prd"/>
</dbReference>
<dbReference type="PROSITE" id="PS51186">
    <property type="entry name" value="GNAT"/>
    <property type="match status" value="1"/>
</dbReference>
<dbReference type="CDD" id="cd04301">
    <property type="entry name" value="NAT_SF"/>
    <property type="match status" value="1"/>
</dbReference>
<evidence type="ECO:0000256" key="1">
    <source>
        <dbReference type="ARBA" id="ARBA00022679"/>
    </source>
</evidence>
<evidence type="ECO:0000256" key="2">
    <source>
        <dbReference type="ARBA" id="ARBA00023315"/>
    </source>
</evidence>
<name>A0AAE6IVM3_TREPH</name>
<dbReference type="SUPFAM" id="SSF55729">
    <property type="entry name" value="Acyl-CoA N-acyltransferases (Nat)"/>
    <property type="match status" value="1"/>
</dbReference>
<dbReference type="Proteomes" id="UP000323594">
    <property type="component" value="Chromosome"/>
</dbReference>
<protein>
    <submittedName>
        <fullName evidence="4">GNAT family N-acetyltransferase</fullName>
    </submittedName>
</protein>
<dbReference type="Gene3D" id="3.40.630.30">
    <property type="match status" value="1"/>
</dbReference>
<dbReference type="GeneID" id="57754242"/>
<dbReference type="InterPro" id="IPR016181">
    <property type="entry name" value="Acyl_CoA_acyltransferase"/>
</dbReference>